<dbReference type="PANTHER" id="PTHR44942">
    <property type="entry name" value="METHYLTRANSF_11 DOMAIN-CONTAINING PROTEIN"/>
    <property type="match status" value="1"/>
</dbReference>
<dbReference type="Pfam" id="PF08241">
    <property type="entry name" value="Methyltransf_11"/>
    <property type="match status" value="1"/>
</dbReference>
<dbReference type="Gene3D" id="3.40.50.150">
    <property type="entry name" value="Vaccinia Virus protein VP39"/>
    <property type="match status" value="1"/>
</dbReference>
<keyword evidence="2" id="KW-0489">Methyltransferase</keyword>
<evidence type="ECO:0000313" key="5">
    <source>
        <dbReference type="EMBL" id="KAK6190889.1"/>
    </source>
</evidence>
<feature type="domain" description="Methyltransferase type 11" evidence="4">
    <location>
        <begin position="45"/>
        <end position="136"/>
    </location>
</feature>
<dbReference type="AlphaFoldDB" id="A0AAN8KCN2"/>
<gene>
    <name evidence="5" type="ORF">SNE40_002660</name>
</gene>
<dbReference type="InterPro" id="IPR029063">
    <property type="entry name" value="SAM-dependent_MTases_sf"/>
</dbReference>
<keyword evidence="6" id="KW-1185">Reference proteome</keyword>
<comment type="similarity">
    <text evidence="1">Belongs to the methyltransferase superfamily.</text>
</comment>
<dbReference type="InterPro" id="IPR051052">
    <property type="entry name" value="Diverse_substrate_MTase"/>
</dbReference>
<dbReference type="CDD" id="cd02440">
    <property type="entry name" value="AdoMet_MTases"/>
    <property type="match status" value="1"/>
</dbReference>
<evidence type="ECO:0000256" key="2">
    <source>
        <dbReference type="ARBA" id="ARBA00022603"/>
    </source>
</evidence>
<name>A0AAN8KCN2_PATCE</name>
<evidence type="ECO:0000259" key="4">
    <source>
        <dbReference type="Pfam" id="PF08241"/>
    </source>
</evidence>
<evidence type="ECO:0000313" key="6">
    <source>
        <dbReference type="Proteomes" id="UP001347796"/>
    </source>
</evidence>
<protein>
    <recommendedName>
        <fullName evidence="4">Methyltransferase type 11 domain-containing protein</fullName>
    </recommendedName>
</protein>
<dbReference type="GO" id="GO:0032259">
    <property type="term" value="P:methylation"/>
    <property type="evidence" value="ECO:0007669"/>
    <property type="project" value="UniProtKB-KW"/>
</dbReference>
<proteinExistence type="inferred from homology"/>
<evidence type="ECO:0000256" key="3">
    <source>
        <dbReference type="ARBA" id="ARBA00022679"/>
    </source>
</evidence>
<dbReference type="EMBL" id="JAZGQO010000002">
    <property type="protein sequence ID" value="KAK6190889.1"/>
    <property type="molecule type" value="Genomic_DNA"/>
</dbReference>
<dbReference type="PANTHER" id="PTHR44942:SF4">
    <property type="entry name" value="METHYLTRANSFERASE TYPE 11 DOMAIN-CONTAINING PROTEIN"/>
    <property type="match status" value="1"/>
</dbReference>
<dbReference type="GO" id="GO:0008757">
    <property type="term" value="F:S-adenosylmethionine-dependent methyltransferase activity"/>
    <property type="evidence" value="ECO:0007669"/>
    <property type="project" value="InterPro"/>
</dbReference>
<dbReference type="Proteomes" id="UP001347796">
    <property type="component" value="Unassembled WGS sequence"/>
</dbReference>
<sequence length="268" mass="30498">MATRLFESDYHAELYSKYRPKYGKSVSGVIIDFCKTGICDFDLAVDVGCGSGQSTSLLCSAFKNVIGSDVSPNQIENASKNLKNVTFLVSPAEDLGFLSNNSTDLITISQAIHWVDTTKFYKEVTRVLKPGGSLVVYGYGFDQLDKEDAQMKLDRFYFETIAEFWSNKIQLLQRKYEDITLPFDGWIRKDDLEIAADWSVDEFIGFVASSSAWQSYLKVNPSSEELKQLSNRFREIYTRINESGVEEEQKMHITWPVFMLMAHKLSSL</sequence>
<evidence type="ECO:0000256" key="1">
    <source>
        <dbReference type="ARBA" id="ARBA00008361"/>
    </source>
</evidence>
<dbReference type="InterPro" id="IPR013216">
    <property type="entry name" value="Methyltransf_11"/>
</dbReference>
<keyword evidence="3" id="KW-0808">Transferase</keyword>
<organism evidence="5 6">
    <name type="scientific">Patella caerulea</name>
    <name type="common">Rayed Mediterranean limpet</name>
    <dbReference type="NCBI Taxonomy" id="87958"/>
    <lineage>
        <taxon>Eukaryota</taxon>
        <taxon>Metazoa</taxon>
        <taxon>Spiralia</taxon>
        <taxon>Lophotrochozoa</taxon>
        <taxon>Mollusca</taxon>
        <taxon>Gastropoda</taxon>
        <taxon>Patellogastropoda</taxon>
        <taxon>Patelloidea</taxon>
        <taxon>Patellidae</taxon>
        <taxon>Patella</taxon>
    </lineage>
</organism>
<dbReference type="SUPFAM" id="SSF53335">
    <property type="entry name" value="S-adenosyl-L-methionine-dependent methyltransferases"/>
    <property type="match status" value="1"/>
</dbReference>
<accession>A0AAN8KCN2</accession>
<reference evidence="5 6" key="1">
    <citation type="submission" date="2024-01" db="EMBL/GenBank/DDBJ databases">
        <title>The genome of the rayed Mediterranean limpet Patella caerulea (Linnaeus, 1758).</title>
        <authorList>
            <person name="Anh-Thu Weber A."/>
            <person name="Halstead-Nussloch G."/>
        </authorList>
    </citation>
    <scope>NUCLEOTIDE SEQUENCE [LARGE SCALE GENOMIC DNA]</scope>
    <source>
        <strain evidence="5">AATW-2023a</strain>
        <tissue evidence="5">Whole specimen</tissue>
    </source>
</reference>
<comment type="caution">
    <text evidence="5">The sequence shown here is derived from an EMBL/GenBank/DDBJ whole genome shotgun (WGS) entry which is preliminary data.</text>
</comment>